<evidence type="ECO:0000256" key="4">
    <source>
        <dbReference type="ARBA" id="ARBA00022857"/>
    </source>
</evidence>
<dbReference type="InterPro" id="IPR001155">
    <property type="entry name" value="OxRdtase_FMN_N"/>
</dbReference>
<dbReference type="AlphaFoldDB" id="A0A0C6P5Z1"/>
<dbReference type="PANTHER" id="PTHR43303:SF4">
    <property type="entry name" value="NADPH DEHYDROGENASE C23G7.10C-RELATED"/>
    <property type="match status" value="1"/>
</dbReference>
<evidence type="ECO:0000256" key="3">
    <source>
        <dbReference type="ARBA" id="ARBA00022643"/>
    </source>
</evidence>
<dbReference type="GO" id="GO:0050661">
    <property type="term" value="F:NADP binding"/>
    <property type="evidence" value="ECO:0007669"/>
    <property type="project" value="InterPro"/>
</dbReference>
<dbReference type="Proteomes" id="UP000007564">
    <property type="component" value="Chromosome"/>
</dbReference>
<dbReference type="CDD" id="cd02932">
    <property type="entry name" value="OYE_YqiM_FMN"/>
    <property type="match status" value="1"/>
</dbReference>
<dbReference type="InterPro" id="IPR013785">
    <property type="entry name" value="Aldolase_TIM"/>
</dbReference>
<feature type="domain" description="NADH:flavin oxidoreductase/NADH oxidase N-terminal" evidence="6">
    <location>
        <begin position="9"/>
        <end position="353"/>
    </location>
</feature>
<evidence type="ECO:0000256" key="5">
    <source>
        <dbReference type="ARBA" id="ARBA00023002"/>
    </source>
</evidence>
<comment type="cofactor">
    <cofactor evidence="1">
        <name>FMN</name>
        <dbReference type="ChEBI" id="CHEBI:58210"/>
    </cofactor>
</comment>
<dbReference type="GO" id="GO:0003959">
    <property type="term" value="F:NADPH dehydrogenase activity"/>
    <property type="evidence" value="ECO:0007669"/>
    <property type="project" value="InterPro"/>
</dbReference>
<dbReference type="PANTHER" id="PTHR43303">
    <property type="entry name" value="NADPH DEHYDROGENASE C23G7.10C-RELATED"/>
    <property type="match status" value="1"/>
</dbReference>
<dbReference type="EMBL" id="HE965806">
    <property type="protein sequence ID" value="CCJ54957.1"/>
    <property type="molecule type" value="Genomic_DNA"/>
</dbReference>
<evidence type="ECO:0000259" key="6">
    <source>
        <dbReference type="Pfam" id="PF00724"/>
    </source>
</evidence>
<name>A0A0C6P5Z1_BORBO</name>
<keyword evidence="3" id="KW-0288">FMN</keyword>
<keyword evidence="5" id="KW-0560">Oxidoreductase</keyword>
<keyword evidence="2" id="KW-0285">Flavoprotein</keyword>
<dbReference type="OrthoDB" id="8523426at2"/>
<dbReference type="GO" id="GO:0010181">
    <property type="term" value="F:FMN binding"/>
    <property type="evidence" value="ECO:0007669"/>
    <property type="project" value="InterPro"/>
</dbReference>
<evidence type="ECO:0000256" key="2">
    <source>
        <dbReference type="ARBA" id="ARBA00022630"/>
    </source>
</evidence>
<gene>
    <name evidence="7" type="ORF">BN112_3040</name>
</gene>
<evidence type="ECO:0000256" key="1">
    <source>
        <dbReference type="ARBA" id="ARBA00001917"/>
    </source>
</evidence>
<dbReference type="SUPFAM" id="SSF51395">
    <property type="entry name" value="FMN-linked oxidoreductases"/>
    <property type="match status" value="1"/>
</dbReference>
<evidence type="ECO:0000313" key="8">
    <source>
        <dbReference type="Proteomes" id="UP000007564"/>
    </source>
</evidence>
<reference evidence="7 8" key="1">
    <citation type="journal article" date="2012" name="BMC Genomics">
        <title>Comparative genomics of the classical Bordetella subspecies: the evolution and exchange of virulence-associated diversity amongst closely related pathogens.</title>
        <authorList>
            <person name="Park J."/>
            <person name="Zhang Y."/>
            <person name="Buboltz A.M."/>
            <person name="Zhang X."/>
            <person name="Schuster S.C."/>
            <person name="Ahuja U."/>
            <person name="Liu M."/>
            <person name="Miller J.F."/>
            <person name="Sebaihia M."/>
            <person name="Bentley S.D."/>
            <person name="Parkhill J."/>
            <person name="Harvill E.T."/>
        </authorList>
    </citation>
    <scope>NUCLEOTIDE SEQUENCE [LARGE SCALE GENOMIC DNA]</scope>
    <source>
        <strain evidence="7 8">253</strain>
    </source>
</reference>
<dbReference type="RefSeq" id="WP_015064652.1">
    <property type="nucleotide sequence ID" value="NC_019382.1"/>
</dbReference>
<dbReference type="KEGG" id="bbh:BN112_3040"/>
<dbReference type="Pfam" id="PF00724">
    <property type="entry name" value="Oxidored_FMN"/>
    <property type="match status" value="1"/>
</dbReference>
<dbReference type="InterPro" id="IPR044152">
    <property type="entry name" value="YqjM-like"/>
</dbReference>
<keyword evidence="4" id="KW-0521">NADP</keyword>
<accession>A0A0C6P5Z1</accession>
<dbReference type="HOGENOM" id="CLU_012153_2_0_4"/>
<sequence>MNQEAENTKLFAPLSLRGVVLPNRVLISPMSQYSAVDGVVQDWHRYHVAAMARGYPGSVMLEVAAVTRDGRGTPGDLGIWSDEQIAGLAELARIIEAHGVVPAIQIGHAGRKASMQRPWEGGRPLALDSSDEAWQAVGASALPIQDGWPAPRQLAQRELAGLVDSFRAAAARAVQAGYRFVEVHAAHGYLLHSFLSPISNQREDQYGGSLENRMRFPLEVVAAVRAALPDEVPLSVRISAVDGVEHGWQLADSIVFARELKALGVDLVDCSSGGIQGSATAGKGAQAVKRGPGFQVPFAHAVRQEAGIATIAVGLIVEPAQAEAILRQEQADLIAIGREALQNPNWPLHARQALGADRDYSAWPAQYGWWLQRRPKVAWEEGR</sequence>
<protein>
    <submittedName>
        <fullName evidence="7">NADH:flavin oxidoreductase / NADH oxidase family protein</fullName>
    </submittedName>
</protein>
<proteinExistence type="predicted"/>
<dbReference type="Gene3D" id="3.20.20.70">
    <property type="entry name" value="Aldolase class I"/>
    <property type="match status" value="1"/>
</dbReference>
<organism evidence="7 8">
    <name type="scientific">Bordetella bronchiseptica 253</name>
    <dbReference type="NCBI Taxonomy" id="568707"/>
    <lineage>
        <taxon>Bacteria</taxon>
        <taxon>Pseudomonadati</taxon>
        <taxon>Pseudomonadota</taxon>
        <taxon>Betaproteobacteria</taxon>
        <taxon>Burkholderiales</taxon>
        <taxon>Alcaligenaceae</taxon>
        <taxon>Bordetella</taxon>
    </lineage>
</organism>
<evidence type="ECO:0000313" key="7">
    <source>
        <dbReference type="EMBL" id="CCJ54957.1"/>
    </source>
</evidence>